<evidence type="ECO:0000313" key="2">
    <source>
        <dbReference type="EMBL" id="KAG9249956.1"/>
    </source>
</evidence>
<proteinExistence type="predicted"/>
<gene>
    <name evidence="2" type="ORF">F5Z01DRAFT_740402</name>
</gene>
<dbReference type="Proteomes" id="UP000887229">
    <property type="component" value="Unassembled WGS sequence"/>
</dbReference>
<organism evidence="2 3">
    <name type="scientific">Emericellopsis atlantica</name>
    <dbReference type="NCBI Taxonomy" id="2614577"/>
    <lineage>
        <taxon>Eukaryota</taxon>
        <taxon>Fungi</taxon>
        <taxon>Dikarya</taxon>
        <taxon>Ascomycota</taxon>
        <taxon>Pezizomycotina</taxon>
        <taxon>Sordariomycetes</taxon>
        <taxon>Hypocreomycetidae</taxon>
        <taxon>Hypocreales</taxon>
        <taxon>Bionectriaceae</taxon>
        <taxon>Emericellopsis</taxon>
    </lineage>
</organism>
<evidence type="ECO:0000256" key="1">
    <source>
        <dbReference type="SAM" id="Phobius"/>
    </source>
</evidence>
<name>A0A9P7ZDK3_9HYPO</name>
<dbReference type="GeneID" id="70297744"/>
<reference evidence="2" key="1">
    <citation type="journal article" date="2021" name="IMA Fungus">
        <title>Genomic characterization of three marine fungi, including Emericellopsis atlantica sp. nov. with signatures of a generalist lifestyle and marine biomass degradation.</title>
        <authorList>
            <person name="Hagestad O.C."/>
            <person name="Hou L."/>
            <person name="Andersen J.H."/>
            <person name="Hansen E.H."/>
            <person name="Altermark B."/>
            <person name="Li C."/>
            <person name="Kuhnert E."/>
            <person name="Cox R.J."/>
            <person name="Crous P.W."/>
            <person name="Spatafora J.W."/>
            <person name="Lail K."/>
            <person name="Amirebrahimi M."/>
            <person name="Lipzen A."/>
            <person name="Pangilinan J."/>
            <person name="Andreopoulos W."/>
            <person name="Hayes R.D."/>
            <person name="Ng V."/>
            <person name="Grigoriev I.V."/>
            <person name="Jackson S.A."/>
            <person name="Sutton T.D.S."/>
            <person name="Dobson A.D.W."/>
            <person name="Rama T."/>
        </authorList>
    </citation>
    <scope>NUCLEOTIDE SEQUENCE</scope>
    <source>
        <strain evidence="2">TS7</strain>
    </source>
</reference>
<protein>
    <submittedName>
        <fullName evidence="2">Uncharacterized protein</fullName>
    </submittedName>
</protein>
<keyword evidence="1" id="KW-0472">Membrane</keyword>
<keyword evidence="1" id="KW-1133">Transmembrane helix</keyword>
<sequence length="122" mass="13251">MLYHLQHQTAAATTKPLNPYPETPLLSHFIMHFSPLSALALSLGAAVAFQLNPTRSDAIALRDACEVFDSHHLASRDIEKRCNYDGCDDCSNNFVSCVQCLNGNNIPACIVCLSYCAAECGC</sequence>
<keyword evidence="1" id="KW-0812">Transmembrane</keyword>
<dbReference type="EMBL" id="MU251287">
    <property type="protein sequence ID" value="KAG9249956.1"/>
    <property type="molecule type" value="Genomic_DNA"/>
</dbReference>
<dbReference type="AlphaFoldDB" id="A0A9P7ZDK3"/>
<feature type="transmembrane region" description="Helical" evidence="1">
    <location>
        <begin position="29"/>
        <end position="49"/>
    </location>
</feature>
<keyword evidence="3" id="KW-1185">Reference proteome</keyword>
<evidence type="ECO:0000313" key="3">
    <source>
        <dbReference type="Proteomes" id="UP000887229"/>
    </source>
</evidence>
<accession>A0A9P7ZDK3</accession>
<dbReference type="RefSeq" id="XP_046113880.1">
    <property type="nucleotide sequence ID" value="XM_046266841.1"/>
</dbReference>
<comment type="caution">
    <text evidence="2">The sequence shown here is derived from an EMBL/GenBank/DDBJ whole genome shotgun (WGS) entry which is preliminary data.</text>
</comment>